<name>A0A223LDY3_9CAUD</name>
<dbReference type="EMBL" id="MF448340">
    <property type="protein sequence ID" value="ASU00208.1"/>
    <property type="molecule type" value="Genomic_DNA"/>
</dbReference>
<accession>A0A223LDY3</accession>
<protein>
    <submittedName>
        <fullName evidence="1">Uncharacterized protein</fullName>
    </submittedName>
</protein>
<dbReference type="GeneID" id="55604711"/>
<dbReference type="RefSeq" id="YP_009834644.1">
    <property type="nucleotide sequence ID" value="NC_048673.1"/>
</dbReference>
<organism evidence="1 2">
    <name type="scientific">Aeromonas phage AS-zj</name>
    <dbReference type="NCBI Taxonomy" id="2024208"/>
    <lineage>
        <taxon>Viruses</taxon>
        <taxon>Duplodnaviria</taxon>
        <taxon>Heunggongvirae</taxon>
        <taxon>Uroviricota</taxon>
        <taxon>Caudoviricetes</taxon>
        <taxon>Pantevenvirales</taxon>
        <taxon>Straboviridae</taxon>
        <taxon>Emmerichvirinae</taxon>
        <taxon>Ceceduovirus</taxon>
        <taxon>Ceceduovirus aszj</taxon>
    </lineage>
</organism>
<dbReference type="KEGG" id="vg:55604711"/>
<dbReference type="Proteomes" id="UP000226092">
    <property type="component" value="Segment"/>
</dbReference>
<sequence>MIFIADIVDPSEFGGASRTVIDTKLIKGLSEKNGVSYITFDVRGTDKQKTIAVHQDFEAIFSYMQFDERIKLSQ</sequence>
<keyword evidence="2" id="KW-1185">Reference proteome</keyword>
<reference evidence="1 2" key="1">
    <citation type="submission" date="2017-07" db="EMBL/GenBank/DDBJ databases">
        <title>In vitro design and evaluation of phage cocktails against multidrug-resistant Aeromonas salmonicida.</title>
        <authorList>
            <person name="Chen L."/>
            <person name="Yuan S."/>
            <person name="Ma Y."/>
        </authorList>
    </citation>
    <scope>NUCLEOTIDE SEQUENCE [LARGE SCALE GENOMIC DNA]</scope>
</reference>
<evidence type="ECO:0000313" key="2">
    <source>
        <dbReference type="Proteomes" id="UP000226092"/>
    </source>
</evidence>
<evidence type="ECO:0000313" key="1">
    <source>
        <dbReference type="EMBL" id="ASU00208.1"/>
    </source>
</evidence>
<proteinExistence type="predicted"/>